<dbReference type="PANTHER" id="PTHR44086">
    <property type="entry name" value="THIOSULFATE SULFURTRANSFERASE RDL2, MITOCHONDRIAL-RELATED"/>
    <property type="match status" value="1"/>
</dbReference>
<dbReference type="PANTHER" id="PTHR44086:SF10">
    <property type="entry name" value="THIOSULFATE SULFURTRANSFERASE_RHODANESE-LIKE DOMAIN-CONTAINING PROTEIN 3"/>
    <property type="match status" value="1"/>
</dbReference>
<dbReference type="CDD" id="cd00158">
    <property type="entry name" value="RHOD"/>
    <property type="match status" value="1"/>
</dbReference>
<comment type="caution">
    <text evidence="3">The sequence shown here is derived from an EMBL/GenBank/DDBJ whole genome shotgun (WGS) entry which is preliminary data.</text>
</comment>
<name>A0A934R6W0_9BACT</name>
<dbReference type="SUPFAM" id="SSF52821">
    <property type="entry name" value="Rhodanese/Cell cycle control phosphatase"/>
    <property type="match status" value="1"/>
</dbReference>
<dbReference type="GO" id="GO:0004792">
    <property type="term" value="F:thiosulfate-cyanide sulfurtransferase activity"/>
    <property type="evidence" value="ECO:0007669"/>
    <property type="project" value="TreeGrafter"/>
</dbReference>
<evidence type="ECO:0000259" key="2">
    <source>
        <dbReference type="PROSITE" id="PS50206"/>
    </source>
</evidence>
<accession>A0A934R6W0</accession>
<protein>
    <recommendedName>
        <fullName evidence="2">Rhodanese domain-containing protein</fullName>
    </recommendedName>
</protein>
<dbReference type="RefSeq" id="WP_325100849.1">
    <property type="nucleotide sequence ID" value="NZ_JAENII010000003.1"/>
</dbReference>
<dbReference type="Pfam" id="PF00581">
    <property type="entry name" value="Rhodanese"/>
    <property type="match status" value="1"/>
</dbReference>
<evidence type="ECO:0000256" key="1">
    <source>
        <dbReference type="SAM" id="MobiDB-lite"/>
    </source>
</evidence>
<evidence type="ECO:0000313" key="4">
    <source>
        <dbReference type="Proteomes" id="UP000658278"/>
    </source>
</evidence>
<dbReference type="PROSITE" id="PS51257">
    <property type="entry name" value="PROKAR_LIPOPROTEIN"/>
    <property type="match status" value="1"/>
</dbReference>
<sequence length="165" mass="17982">MKRPLLRSTLASLVLASCQSVEEVAPVPPPVRPKPAAKTTPEPAVDPAPTPTVKRGTITQMPLDQFFVMRSEGKTLVVDVRRSVMFALGHIDGAINLPLSSFESSFTKHRNQIDEAIAQGKVVVLYCDGEDCPDAHNTAKAFAERGYSTSIYRGGWAEWKQAGME</sequence>
<feature type="region of interest" description="Disordered" evidence="1">
    <location>
        <begin position="25"/>
        <end position="56"/>
    </location>
</feature>
<dbReference type="PROSITE" id="PS50206">
    <property type="entry name" value="RHODANESE_3"/>
    <property type="match status" value="1"/>
</dbReference>
<feature type="compositionally biased region" description="Low complexity" evidence="1">
    <location>
        <begin position="34"/>
        <end position="43"/>
    </location>
</feature>
<evidence type="ECO:0000313" key="3">
    <source>
        <dbReference type="EMBL" id="MBK1826379.1"/>
    </source>
</evidence>
<dbReference type="SMART" id="SM00450">
    <property type="entry name" value="RHOD"/>
    <property type="match status" value="1"/>
</dbReference>
<dbReference type="Proteomes" id="UP000658278">
    <property type="component" value="Unassembled WGS sequence"/>
</dbReference>
<dbReference type="AlphaFoldDB" id="A0A934R6W0"/>
<dbReference type="InterPro" id="IPR001763">
    <property type="entry name" value="Rhodanese-like_dom"/>
</dbReference>
<gene>
    <name evidence="3" type="ORF">JIN81_05080</name>
</gene>
<reference evidence="3" key="1">
    <citation type="submission" date="2021-01" db="EMBL/GenBank/DDBJ databases">
        <title>Modified the classification status of verrucomicrobia.</title>
        <authorList>
            <person name="Feng X."/>
        </authorList>
    </citation>
    <scope>NUCLEOTIDE SEQUENCE</scope>
    <source>
        <strain evidence="3">KCTC 22201</strain>
    </source>
</reference>
<proteinExistence type="predicted"/>
<keyword evidence="4" id="KW-1185">Reference proteome</keyword>
<organism evidence="3 4">
    <name type="scientific">Haloferula rosea</name>
    <dbReference type="NCBI Taxonomy" id="490093"/>
    <lineage>
        <taxon>Bacteria</taxon>
        <taxon>Pseudomonadati</taxon>
        <taxon>Verrucomicrobiota</taxon>
        <taxon>Verrucomicrobiia</taxon>
        <taxon>Verrucomicrobiales</taxon>
        <taxon>Verrucomicrobiaceae</taxon>
        <taxon>Haloferula</taxon>
    </lineage>
</organism>
<dbReference type="Gene3D" id="3.40.250.10">
    <property type="entry name" value="Rhodanese-like domain"/>
    <property type="match status" value="1"/>
</dbReference>
<dbReference type="InterPro" id="IPR036873">
    <property type="entry name" value="Rhodanese-like_dom_sf"/>
</dbReference>
<dbReference type="EMBL" id="JAENII010000003">
    <property type="protein sequence ID" value="MBK1826379.1"/>
    <property type="molecule type" value="Genomic_DNA"/>
</dbReference>
<feature type="domain" description="Rhodanese" evidence="2">
    <location>
        <begin position="71"/>
        <end position="164"/>
    </location>
</feature>